<feature type="region of interest" description="Disordered" evidence="6">
    <location>
        <begin position="42"/>
        <end position="62"/>
    </location>
</feature>
<dbReference type="PROSITE" id="PS00678">
    <property type="entry name" value="WD_REPEATS_1"/>
    <property type="match status" value="3"/>
</dbReference>
<dbReference type="InterPro" id="IPR001680">
    <property type="entry name" value="WD40_rpt"/>
</dbReference>
<dbReference type="Pfam" id="PF00400">
    <property type="entry name" value="WD40"/>
    <property type="match status" value="4"/>
</dbReference>
<dbReference type="SMART" id="SM00320">
    <property type="entry name" value="WD40"/>
    <property type="match status" value="10"/>
</dbReference>
<dbReference type="InterPro" id="IPR051242">
    <property type="entry name" value="WD-EF-hand_domain"/>
</dbReference>
<dbReference type="SUPFAM" id="SSF47473">
    <property type="entry name" value="EF-hand"/>
    <property type="match status" value="1"/>
</dbReference>
<feature type="domain" description="EF-hand" evidence="7">
    <location>
        <begin position="107"/>
        <end position="142"/>
    </location>
</feature>
<sequence length="1232" mass="138552">MEVSGRRTSSTLPPARRGTTISWLENRERDLLRIRLQSASLNRQNSKKDERAKSNRTKATRLEDEMNNDHLQKLQMIFEEADEDGGGGLDIDEFRQAMKRTMGAGQVDDRQLAIVFMKVDANCDGTVDWDEYLSYMLLEYQERALMNTLCKDIPFSKPVKDIPSNHHEMLTGIAFLPTIIHRHGSVADESEHSVGRYISVSKEGTVNFWSLDLANLKSVSLEQPRDKVSPMWITDMVCMPNINMIALSSTERDICFYDVNANKFDKVFQVTGISHCAMSMDYWYDTHNMNHAVLAFGDSGGNVSVIVFKEALGSALFGAQNAKGVGSRRVPFPQLLKGQVKGIRALRYRKVHEDWVRKVRYCHNLHSVVSCATTTDASLFIGDVERKRVGGIFRIRKGLPCFEYSNEHNVIVTGGMDRTVRIWNPYVNTKATAVLKGHNTAVMHIEMNSFNGHIISVAKDKQIKVWDIRDQSCLQTIAGRNVHIGPHHINTVCYNARTGTLIIGTNTLSVFERKAEEGEDGAEPTSHNNTVTIALYNSLFNQVVSACVDSIVSVWDLDNGTKTIQFSAHRCQERGVEKSVEITTMTFDPSCRRLITGARNGTLKIWNFNNGACLRELQISDPYELTGIICSKHRIITTGWNRRITTYIDSEDENVGRQWPIRHNDDVLSLSYYAPNHIATSSYDGDIITWSLETGHMLTRMNATESVKTQTGRIATRATPCTPIRSSERDARQLPNAPDKPAHTEDKSNALGPIDKSIEQRCSRLDIEPKPIDGSTKSLTKSLPVLPRIGETVAANDVAVSAPSGDATYSDIDNNKSKLLHSPNEQYYLLNSGTYEDFQRKHEASVDKILFLQAREQDKDTATLIATGAGGWVRAWSIDHQGGLLGQFNAAHGKNESVLAMTTDAANKFLITGDTMGYVVVWDITDYCIKGDTRTSQTDMQKQFPYLQPDGVIGFRAKLRAEIKHQKSMPKPAAQTDPERTLHAPMKVNAYRGHLKSITHIEYAEDKKLILTTSTDCSVRLWTLCGRYIGTFGQKGGWEKLPCPFSPEKLPRKLPGDVRRVASSMTLKVFNAGSRPRWKLARNVLLLLGTRNLFKRKEDNKLHMAKATSLGEYMSDTDSNEDANSDTEADRGTSKILGKSYKPKTRHKMPPVLPEIRTNQTQVSVYSSLPFSELDEIPEAKLPAVIQQIHARQLSLDNYEKESTKNKLKRRIQDYTQKQRATRLLNRDQKDQ</sequence>
<dbReference type="PROSITE" id="PS50082">
    <property type="entry name" value="WD_REPEATS_2"/>
    <property type="match status" value="6"/>
</dbReference>
<feature type="repeat" description="WD" evidence="5">
    <location>
        <begin position="660"/>
        <end position="700"/>
    </location>
</feature>
<dbReference type="InterPro" id="IPR011992">
    <property type="entry name" value="EF-hand-dom_pair"/>
</dbReference>
<dbReference type="PROSITE" id="PS00018">
    <property type="entry name" value="EF_HAND_1"/>
    <property type="match status" value="1"/>
</dbReference>
<dbReference type="Gene3D" id="1.10.238.10">
    <property type="entry name" value="EF-hand"/>
    <property type="match status" value="1"/>
</dbReference>
<feature type="region of interest" description="Disordered" evidence="6">
    <location>
        <begin position="705"/>
        <end position="755"/>
    </location>
</feature>
<feature type="domain" description="EF-hand" evidence="7">
    <location>
        <begin position="69"/>
        <end position="104"/>
    </location>
</feature>
<proteinExistence type="predicted"/>
<dbReference type="InterPro" id="IPR036322">
    <property type="entry name" value="WD40_repeat_dom_sf"/>
</dbReference>
<gene>
    <name evidence="9" type="primary">LOC100376720</name>
</gene>
<reference evidence="9" key="1">
    <citation type="submission" date="2025-08" db="UniProtKB">
        <authorList>
            <consortium name="RefSeq"/>
        </authorList>
    </citation>
    <scope>IDENTIFICATION</scope>
    <source>
        <tissue evidence="9">Testes</tissue>
    </source>
</reference>
<dbReference type="PROSITE" id="PS50294">
    <property type="entry name" value="WD_REPEATS_REGION"/>
    <property type="match status" value="2"/>
</dbReference>
<keyword evidence="3" id="KW-0677">Repeat</keyword>
<dbReference type="CDD" id="cd00051">
    <property type="entry name" value="EFh"/>
    <property type="match status" value="1"/>
</dbReference>
<protein>
    <recommendedName>
        <fullName evidence="1">WD repeat-containing protein on Y chromosome</fullName>
    </recommendedName>
</protein>
<keyword evidence="2 5" id="KW-0853">WD repeat</keyword>
<feature type="region of interest" description="Disordered" evidence="6">
    <location>
        <begin position="1202"/>
        <end position="1232"/>
    </location>
</feature>
<dbReference type="SUPFAM" id="SSF50978">
    <property type="entry name" value="WD40 repeat-like"/>
    <property type="match status" value="1"/>
</dbReference>
<feature type="repeat" description="WD" evidence="5">
    <location>
        <begin position="524"/>
        <end position="565"/>
    </location>
</feature>
<dbReference type="InterPro" id="IPR015943">
    <property type="entry name" value="WD40/YVTN_repeat-like_dom_sf"/>
</dbReference>
<evidence type="ECO:0000256" key="1">
    <source>
        <dbReference type="ARBA" id="ARBA00014901"/>
    </source>
</evidence>
<dbReference type="Pfam" id="PF13499">
    <property type="entry name" value="EF-hand_7"/>
    <property type="match status" value="1"/>
</dbReference>
<feature type="repeat" description="WD" evidence="5">
    <location>
        <begin position="404"/>
        <end position="424"/>
    </location>
</feature>
<dbReference type="PANTHER" id="PTHR44324">
    <property type="entry name" value="WD40 REPEAT DOMAIN 95"/>
    <property type="match status" value="1"/>
</dbReference>
<feature type="repeat" description="WD" evidence="5">
    <location>
        <begin position="991"/>
        <end position="1024"/>
    </location>
</feature>
<dbReference type="PROSITE" id="PS50222">
    <property type="entry name" value="EF_HAND_2"/>
    <property type="match status" value="2"/>
</dbReference>
<keyword evidence="4" id="KW-0106">Calcium</keyword>
<evidence type="ECO:0000259" key="7">
    <source>
        <dbReference type="PROSITE" id="PS50222"/>
    </source>
</evidence>
<dbReference type="SUPFAM" id="SSF101908">
    <property type="entry name" value="Putative isomerase YbhE"/>
    <property type="match status" value="1"/>
</dbReference>
<evidence type="ECO:0000256" key="2">
    <source>
        <dbReference type="ARBA" id="ARBA00022574"/>
    </source>
</evidence>
<name>A0ABM0GP16_SACKO</name>
<accession>A0ABM0GP16</accession>
<feature type="region of interest" description="Disordered" evidence="6">
    <location>
        <begin position="1113"/>
        <end position="1135"/>
    </location>
</feature>
<evidence type="ECO:0000256" key="3">
    <source>
        <dbReference type="ARBA" id="ARBA00022737"/>
    </source>
</evidence>
<dbReference type="RefSeq" id="XP_002734200.1">
    <property type="nucleotide sequence ID" value="XM_002734154.1"/>
</dbReference>
<dbReference type="GeneID" id="100376720"/>
<dbReference type="InterPro" id="IPR019775">
    <property type="entry name" value="WD40_repeat_CS"/>
</dbReference>
<dbReference type="Proteomes" id="UP000694865">
    <property type="component" value="Unplaced"/>
</dbReference>
<evidence type="ECO:0000313" key="8">
    <source>
        <dbReference type="Proteomes" id="UP000694865"/>
    </source>
</evidence>
<dbReference type="Gene3D" id="2.130.10.10">
    <property type="entry name" value="YVTN repeat-like/Quinoprotein amine dehydrogenase"/>
    <property type="match status" value="4"/>
</dbReference>
<dbReference type="InterPro" id="IPR002048">
    <property type="entry name" value="EF_hand_dom"/>
</dbReference>
<dbReference type="PANTHER" id="PTHR44324:SF6">
    <property type="entry name" value="EF-HAND CALCIUM BINDING DOMAIN 8"/>
    <property type="match status" value="1"/>
</dbReference>
<dbReference type="InterPro" id="IPR018247">
    <property type="entry name" value="EF_Hand_1_Ca_BS"/>
</dbReference>
<organism evidence="8 9">
    <name type="scientific">Saccoglossus kowalevskii</name>
    <name type="common">Acorn worm</name>
    <dbReference type="NCBI Taxonomy" id="10224"/>
    <lineage>
        <taxon>Eukaryota</taxon>
        <taxon>Metazoa</taxon>
        <taxon>Hemichordata</taxon>
        <taxon>Enteropneusta</taxon>
        <taxon>Harrimaniidae</taxon>
        <taxon>Saccoglossus</taxon>
    </lineage>
</organism>
<evidence type="ECO:0000256" key="5">
    <source>
        <dbReference type="PROSITE-ProRule" id="PRU00221"/>
    </source>
</evidence>
<evidence type="ECO:0000313" key="9">
    <source>
        <dbReference type="RefSeq" id="XP_002734200.1"/>
    </source>
</evidence>
<feature type="repeat" description="WD" evidence="5">
    <location>
        <begin position="582"/>
        <end position="616"/>
    </location>
</feature>
<feature type="repeat" description="WD" evidence="5">
    <location>
        <begin position="435"/>
        <end position="476"/>
    </location>
</feature>
<keyword evidence="8" id="KW-1185">Reference proteome</keyword>
<evidence type="ECO:0000256" key="6">
    <source>
        <dbReference type="SAM" id="MobiDB-lite"/>
    </source>
</evidence>
<dbReference type="SMART" id="SM00054">
    <property type="entry name" value="EFh"/>
    <property type="match status" value="2"/>
</dbReference>
<evidence type="ECO:0000256" key="4">
    <source>
        <dbReference type="ARBA" id="ARBA00022837"/>
    </source>
</evidence>
<feature type="compositionally biased region" description="Acidic residues" evidence="6">
    <location>
        <begin position="1118"/>
        <end position="1127"/>
    </location>
</feature>